<protein>
    <submittedName>
        <fullName evidence="4">CUE domain-containing protein</fullName>
    </submittedName>
</protein>
<gene>
    <name evidence="2" type="ORF">GPUH_LOCUS13970</name>
</gene>
<proteinExistence type="predicted"/>
<evidence type="ECO:0000256" key="1">
    <source>
        <dbReference type="SAM" id="MobiDB-lite"/>
    </source>
</evidence>
<feature type="region of interest" description="Disordered" evidence="1">
    <location>
        <begin position="106"/>
        <end position="128"/>
    </location>
</feature>
<keyword evidence="3" id="KW-1185">Reference proteome</keyword>
<evidence type="ECO:0000313" key="4">
    <source>
        <dbReference type="WBParaSite" id="GPUH_0001398601-mRNA-1"/>
    </source>
</evidence>
<evidence type="ECO:0000313" key="2">
    <source>
        <dbReference type="EMBL" id="VDN23330.1"/>
    </source>
</evidence>
<dbReference type="WBParaSite" id="GPUH_0001398601-mRNA-1">
    <property type="protein sequence ID" value="GPUH_0001398601-mRNA-1"/>
    <property type="gene ID" value="GPUH_0001398601"/>
</dbReference>
<dbReference type="Proteomes" id="UP000271098">
    <property type="component" value="Unassembled WGS sequence"/>
</dbReference>
<accession>A0A183DZ30</accession>
<reference evidence="4" key="1">
    <citation type="submission" date="2016-06" db="UniProtKB">
        <authorList>
            <consortium name="WormBaseParasite"/>
        </authorList>
    </citation>
    <scope>IDENTIFICATION</scope>
</reference>
<feature type="compositionally biased region" description="Basic and acidic residues" evidence="1">
    <location>
        <begin position="106"/>
        <end position="119"/>
    </location>
</feature>
<dbReference type="Pfam" id="PF03057">
    <property type="entry name" value="DUF236"/>
    <property type="match status" value="1"/>
</dbReference>
<reference evidence="2 3" key="2">
    <citation type="submission" date="2018-11" db="EMBL/GenBank/DDBJ databases">
        <authorList>
            <consortium name="Pathogen Informatics"/>
        </authorList>
    </citation>
    <scope>NUCLEOTIDE SEQUENCE [LARGE SCALE GENOMIC DNA]</scope>
</reference>
<evidence type="ECO:0000313" key="3">
    <source>
        <dbReference type="Proteomes" id="UP000271098"/>
    </source>
</evidence>
<dbReference type="EMBL" id="UYRT01080752">
    <property type="protein sequence ID" value="VDN23330.1"/>
    <property type="molecule type" value="Genomic_DNA"/>
</dbReference>
<dbReference type="AlphaFoldDB" id="A0A183DZ30"/>
<name>A0A183DZ30_9BILA</name>
<dbReference type="InterPro" id="IPR004296">
    <property type="entry name" value="DUF236"/>
</dbReference>
<sequence>MADTYDPQYQTLANMDNANVFEKKGHATTSTAETSEVDYVQQKSLLIWSISIHMPGLRELFRADGEDAETPELRDGGVLPPEMLRPRENERRLRWRETLRLRVEERRRRGVRERDRELETTYSKLHTK</sequence>
<organism evidence="4">
    <name type="scientific">Gongylonema pulchrum</name>
    <dbReference type="NCBI Taxonomy" id="637853"/>
    <lineage>
        <taxon>Eukaryota</taxon>
        <taxon>Metazoa</taxon>
        <taxon>Ecdysozoa</taxon>
        <taxon>Nematoda</taxon>
        <taxon>Chromadorea</taxon>
        <taxon>Rhabditida</taxon>
        <taxon>Spirurina</taxon>
        <taxon>Spiruromorpha</taxon>
        <taxon>Spiruroidea</taxon>
        <taxon>Gongylonematidae</taxon>
        <taxon>Gongylonema</taxon>
    </lineage>
</organism>